<feature type="compositionally biased region" description="Low complexity" evidence="1">
    <location>
        <begin position="33"/>
        <end position="47"/>
    </location>
</feature>
<evidence type="ECO:0000313" key="3">
    <source>
        <dbReference type="EMBL" id="KFA88938.1"/>
    </source>
</evidence>
<dbReference type="EMBL" id="JPMI01000270">
    <property type="protein sequence ID" value="KFA88938.1"/>
    <property type="molecule type" value="Genomic_DNA"/>
</dbReference>
<evidence type="ECO:0000256" key="2">
    <source>
        <dbReference type="SAM" id="SignalP"/>
    </source>
</evidence>
<name>A0A084SKF3_9BACT</name>
<keyword evidence="2" id="KW-0732">Signal</keyword>
<feature type="signal peptide" evidence="2">
    <location>
        <begin position="1"/>
        <end position="28"/>
    </location>
</feature>
<dbReference type="AlphaFoldDB" id="A0A084SKF3"/>
<sequence>MNPSFPTASRVALVCTLASALVSAPARAQDSEAPAAATPDAPVARTAPQAAPVLAPAAPAAPARLDPAEKQDPEALVLGTPTPATRPLFALGGDTYFISPVLAIAGGLHSENLLVNPNPDKEGRLTTIAIARFGAEGRLGPYVTFRSEFERNIRNHGSGIWEGTASMSVRDQVLRLQRWGATVEAGIILDPASVDFFSAHQGDVLLADKYTRDPLLFSGFNRGQGVQARYSRWGFTVGLSYTEANPLSSSSSYMVGGSFGGNSRFWQKPLGTFSNGQPDDDIHFRVISPSLTYDHPWFEAKAMAQVFNINTQANSKLDPALTGYNVRGNVKLKLKGMVPALPFEVTPFFNVARVENDVTNSVAGYSNELLDTRFNALTMTGGLDVFLFGRSGVGFQLTRVADQTPSFIPPVGSTPSSEPVIGTTTTFLNVGATWWMFDQVALGARVATYTREIDGKPELEERDLSGFLTLRMLL</sequence>
<accession>A0A084SKF3</accession>
<comment type="caution">
    <text evidence="3">The sequence shown here is derived from an EMBL/GenBank/DDBJ whole genome shotgun (WGS) entry which is preliminary data.</text>
</comment>
<reference evidence="3 4" key="1">
    <citation type="submission" date="2014-07" db="EMBL/GenBank/DDBJ databases">
        <title>Draft Genome Sequence of Gephyronic Acid Producer, Cystobacter violaceus Strain Cb vi76.</title>
        <authorList>
            <person name="Stevens D.C."/>
            <person name="Young J."/>
            <person name="Carmichael R."/>
            <person name="Tan J."/>
            <person name="Taylor R.E."/>
        </authorList>
    </citation>
    <scope>NUCLEOTIDE SEQUENCE [LARGE SCALE GENOMIC DNA]</scope>
    <source>
        <strain evidence="3 4">Cb vi76</strain>
    </source>
</reference>
<proteinExistence type="predicted"/>
<feature type="region of interest" description="Disordered" evidence="1">
    <location>
        <begin position="27"/>
        <end position="47"/>
    </location>
</feature>
<gene>
    <name evidence="3" type="ORF">Q664_37800</name>
</gene>
<organism evidence="3 4">
    <name type="scientific">Archangium violaceum Cb vi76</name>
    <dbReference type="NCBI Taxonomy" id="1406225"/>
    <lineage>
        <taxon>Bacteria</taxon>
        <taxon>Pseudomonadati</taxon>
        <taxon>Myxococcota</taxon>
        <taxon>Myxococcia</taxon>
        <taxon>Myxococcales</taxon>
        <taxon>Cystobacterineae</taxon>
        <taxon>Archangiaceae</taxon>
        <taxon>Archangium</taxon>
    </lineage>
</organism>
<dbReference type="Proteomes" id="UP000028547">
    <property type="component" value="Unassembled WGS sequence"/>
</dbReference>
<dbReference type="RefSeq" id="WP_052519126.1">
    <property type="nucleotide sequence ID" value="NZ_JPMI01000270.1"/>
</dbReference>
<evidence type="ECO:0000256" key="1">
    <source>
        <dbReference type="SAM" id="MobiDB-lite"/>
    </source>
</evidence>
<protein>
    <submittedName>
        <fullName evidence="3">Uncharacterized protein</fullName>
    </submittedName>
</protein>
<feature type="chain" id="PRO_5001781627" evidence="2">
    <location>
        <begin position="29"/>
        <end position="474"/>
    </location>
</feature>
<evidence type="ECO:0000313" key="4">
    <source>
        <dbReference type="Proteomes" id="UP000028547"/>
    </source>
</evidence>